<sequence>PKLQTSSHVLTFSARHPMIPRLYVMPWRRDMKHQRLLMKVRPALAGIPTVPLEESLCFCGRERLCHGQDSNNRSSSSSSSSSSAKSQKKIQNDTKVVQYYSLIIKNHFKMFKMTLKLSNTT</sequence>
<proteinExistence type="predicted"/>
<keyword evidence="3" id="KW-1185">Reference proteome</keyword>
<reference evidence="2" key="2">
    <citation type="submission" date="2025-08" db="UniProtKB">
        <authorList>
            <consortium name="Ensembl"/>
        </authorList>
    </citation>
    <scope>IDENTIFICATION</scope>
</reference>
<dbReference type="OMA" id="MPWRRDM"/>
<reference evidence="2" key="3">
    <citation type="submission" date="2025-09" db="UniProtKB">
        <authorList>
            <consortium name="Ensembl"/>
        </authorList>
    </citation>
    <scope>IDENTIFICATION</scope>
</reference>
<organism evidence="2 3">
    <name type="scientific">Amphiprion ocellaris</name>
    <name type="common">Clown anemonefish</name>
    <dbReference type="NCBI Taxonomy" id="80972"/>
    <lineage>
        <taxon>Eukaryota</taxon>
        <taxon>Metazoa</taxon>
        <taxon>Chordata</taxon>
        <taxon>Craniata</taxon>
        <taxon>Vertebrata</taxon>
        <taxon>Euteleostomi</taxon>
        <taxon>Actinopterygii</taxon>
        <taxon>Neopterygii</taxon>
        <taxon>Teleostei</taxon>
        <taxon>Neoteleostei</taxon>
        <taxon>Acanthomorphata</taxon>
        <taxon>Ovalentaria</taxon>
        <taxon>Pomacentridae</taxon>
        <taxon>Amphiprion</taxon>
    </lineage>
</organism>
<evidence type="ECO:0000313" key="2">
    <source>
        <dbReference type="Ensembl" id="ENSAOCP00000025867.2"/>
    </source>
</evidence>
<dbReference type="AlphaFoldDB" id="A0A3Q1CDX4"/>
<dbReference type="PANTHER" id="PTHR35247:SF1">
    <property type="entry name" value="TESTIS-EXPRESSED PROTEIN 43"/>
    <property type="match status" value="1"/>
</dbReference>
<dbReference type="InterPro" id="IPR027965">
    <property type="entry name" value="SPMIP10"/>
</dbReference>
<dbReference type="STRING" id="80972.ENSAOCP00000025867"/>
<feature type="compositionally biased region" description="Low complexity" evidence="1">
    <location>
        <begin position="74"/>
        <end position="83"/>
    </location>
</feature>
<protein>
    <submittedName>
        <fullName evidence="2">Uncharacterized protein</fullName>
    </submittedName>
</protein>
<dbReference type="GeneTree" id="ENSGT01120000273705"/>
<accession>A0A3Q1CDX4</accession>
<dbReference type="Proteomes" id="UP001501940">
    <property type="component" value="Chromosome 6"/>
</dbReference>
<dbReference type="PANTHER" id="PTHR35247">
    <property type="entry name" value="TESTIS-EXPRESSED PROTEIN 43"/>
    <property type="match status" value="1"/>
</dbReference>
<dbReference type="Pfam" id="PF14983">
    <property type="entry name" value="SPMIP10-like"/>
    <property type="match status" value="1"/>
</dbReference>
<dbReference type="Ensembl" id="ENSAOCT00000016384.2">
    <property type="protein sequence ID" value="ENSAOCP00000025867.2"/>
    <property type="gene ID" value="ENSAOCG00000013749.2"/>
</dbReference>
<evidence type="ECO:0000313" key="3">
    <source>
        <dbReference type="Proteomes" id="UP001501940"/>
    </source>
</evidence>
<evidence type="ECO:0000256" key="1">
    <source>
        <dbReference type="SAM" id="MobiDB-lite"/>
    </source>
</evidence>
<reference evidence="2 3" key="1">
    <citation type="submission" date="2022-01" db="EMBL/GenBank/DDBJ databases">
        <title>A chromosome-scale genome assembly of the false clownfish, Amphiprion ocellaris.</title>
        <authorList>
            <person name="Ryu T."/>
        </authorList>
    </citation>
    <scope>NUCLEOTIDE SEQUENCE [LARGE SCALE GENOMIC DNA]</scope>
</reference>
<feature type="region of interest" description="Disordered" evidence="1">
    <location>
        <begin position="68"/>
        <end position="91"/>
    </location>
</feature>
<name>A0A3Q1CDX4_AMPOC</name>